<comment type="caution">
    <text evidence="4">The sequence shown here is derived from an EMBL/GenBank/DDBJ whole genome shotgun (WGS) entry which is preliminary data.</text>
</comment>
<dbReference type="eggNOG" id="COG1957">
    <property type="taxonomic scope" value="Bacteria"/>
</dbReference>
<evidence type="ECO:0000313" key="4">
    <source>
        <dbReference type="EMBL" id="KGX92033.1"/>
    </source>
</evidence>
<dbReference type="OrthoDB" id="9797882at2"/>
<dbReference type="GO" id="GO:0006152">
    <property type="term" value="P:purine nucleoside catabolic process"/>
    <property type="evidence" value="ECO:0007669"/>
    <property type="project" value="TreeGrafter"/>
</dbReference>
<gene>
    <name evidence="4" type="ORF">N781_03180</name>
</gene>
<dbReference type="EMBL" id="AVPE01000008">
    <property type="protein sequence ID" value="KGX92033.1"/>
    <property type="molecule type" value="Genomic_DNA"/>
</dbReference>
<evidence type="ECO:0000313" key="5">
    <source>
        <dbReference type="Proteomes" id="UP000030528"/>
    </source>
</evidence>
<keyword evidence="5" id="KW-1185">Reference proteome</keyword>
<evidence type="ECO:0000256" key="1">
    <source>
        <dbReference type="ARBA" id="ARBA00022801"/>
    </source>
</evidence>
<dbReference type="CDD" id="cd00455">
    <property type="entry name" value="nuc_hydro"/>
    <property type="match status" value="1"/>
</dbReference>
<dbReference type="InterPro" id="IPR001910">
    <property type="entry name" value="Inosine/uridine_hydrolase_dom"/>
</dbReference>
<proteinExistence type="predicted"/>
<dbReference type="STRING" id="1385510.GCA_000425205_00502"/>
<accession>A0A0A5GLF7</accession>
<dbReference type="AlphaFoldDB" id="A0A0A5GLF7"/>
<dbReference type="Pfam" id="PF01156">
    <property type="entry name" value="IU_nuc_hydro"/>
    <property type="match status" value="1"/>
</dbReference>
<name>A0A0A5GLF7_9BACI</name>
<feature type="domain" description="Inosine/uridine-preferring nucleoside hydrolase" evidence="3">
    <location>
        <begin position="5"/>
        <end position="307"/>
    </location>
</feature>
<dbReference type="Proteomes" id="UP000030528">
    <property type="component" value="Unassembled WGS sequence"/>
</dbReference>
<dbReference type="GO" id="GO:0008477">
    <property type="term" value="F:purine nucleosidase activity"/>
    <property type="evidence" value="ECO:0007669"/>
    <property type="project" value="TreeGrafter"/>
</dbReference>
<dbReference type="InterPro" id="IPR036452">
    <property type="entry name" value="Ribo_hydro-like"/>
</dbReference>
<dbReference type="Gene3D" id="3.90.245.10">
    <property type="entry name" value="Ribonucleoside hydrolase-like"/>
    <property type="match status" value="1"/>
</dbReference>
<keyword evidence="2" id="KW-0326">Glycosidase</keyword>
<dbReference type="SUPFAM" id="SSF53590">
    <property type="entry name" value="Nucleoside hydrolase"/>
    <property type="match status" value="1"/>
</dbReference>
<evidence type="ECO:0000259" key="3">
    <source>
        <dbReference type="Pfam" id="PF01156"/>
    </source>
</evidence>
<dbReference type="PANTHER" id="PTHR12304">
    <property type="entry name" value="INOSINE-URIDINE PREFERRING NUCLEOSIDE HYDROLASE"/>
    <property type="match status" value="1"/>
</dbReference>
<dbReference type="GO" id="GO:0005829">
    <property type="term" value="C:cytosol"/>
    <property type="evidence" value="ECO:0007669"/>
    <property type="project" value="TreeGrafter"/>
</dbReference>
<organism evidence="4 5">
    <name type="scientific">Pontibacillus halophilus JSM 076056 = DSM 19796</name>
    <dbReference type="NCBI Taxonomy" id="1385510"/>
    <lineage>
        <taxon>Bacteria</taxon>
        <taxon>Bacillati</taxon>
        <taxon>Bacillota</taxon>
        <taxon>Bacilli</taxon>
        <taxon>Bacillales</taxon>
        <taxon>Bacillaceae</taxon>
        <taxon>Pontibacillus</taxon>
    </lineage>
</organism>
<reference evidence="4 5" key="1">
    <citation type="submission" date="2013-08" db="EMBL/GenBank/DDBJ databases">
        <authorList>
            <person name="Huang J."/>
            <person name="Wang G."/>
        </authorList>
    </citation>
    <scope>NUCLEOTIDE SEQUENCE [LARGE SCALE GENOMIC DNA]</scope>
    <source>
        <strain evidence="4 5">JSM 076056</strain>
    </source>
</reference>
<protein>
    <submittedName>
        <fullName evidence="4">Inosine-uridine preferring nucleoside hydrolase</fullName>
    </submittedName>
</protein>
<sequence length="322" mass="36418">MGKKVLFFADFGIDDVLALVYAFFEEEIDIVAVVTGYGNIPRENAKRNALFIRSLANAEHIPIIEGASKPYTGKVPDYVPEIHGDYGLGPFIPSEASQQGRIEDFHYVRTLFHQYEEDDIYVVNVGRLSSLATFFVLYPEYRERIKDVYIMGGAFLSPGNVTPVAEANIHGDPYAAHFILTVGKPMFIVPLNVTQYAYLPNETAEYIKQYCPNPIIKQLFKPMFDYYFNFYKSKSTEPLPGPPLHDVLALWSIIAGRSVTFNKAPVKVVTQEGEAFGQTIGDFRQVKDKADYPAHYVAIGVDYPTFLNRFVTQLTRRTPPTR</sequence>
<keyword evidence="1 4" id="KW-0378">Hydrolase</keyword>
<dbReference type="RefSeq" id="WP_026799291.1">
    <property type="nucleotide sequence ID" value="NZ_AULI01000002.1"/>
</dbReference>
<dbReference type="InterPro" id="IPR023186">
    <property type="entry name" value="IUNH"/>
</dbReference>
<dbReference type="PANTHER" id="PTHR12304:SF4">
    <property type="entry name" value="URIDINE NUCLEOSIDASE"/>
    <property type="match status" value="1"/>
</dbReference>
<evidence type="ECO:0000256" key="2">
    <source>
        <dbReference type="ARBA" id="ARBA00023295"/>
    </source>
</evidence>